<dbReference type="InterPro" id="IPR027417">
    <property type="entry name" value="P-loop_NTPase"/>
</dbReference>
<evidence type="ECO:0000313" key="2">
    <source>
        <dbReference type="Proteomes" id="UP000248975"/>
    </source>
</evidence>
<comment type="caution">
    <text evidence="1">The sequence shown here is derived from an EMBL/GenBank/DDBJ whole genome shotgun (WGS) entry which is preliminary data.</text>
</comment>
<accession>A0A2W5SNC7</accession>
<dbReference type="Gene3D" id="3.40.50.300">
    <property type="entry name" value="P-loop containing nucleotide triphosphate hydrolases"/>
    <property type="match status" value="1"/>
</dbReference>
<dbReference type="EMBL" id="QFQS01000001">
    <property type="protein sequence ID" value="PZR00856.1"/>
    <property type="molecule type" value="Genomic_DNA"/>
</dbReference>
<dbReference type="AlphaFoldDB" id="A0A2W5SNC7"/>
<sequence>MQARRRRASVSSPGKWLSNFRNRIALDLYVGRNPFVWEGNALQMAYILSPDTGVTDRILADAASQLSAGSVALCGVIQRETQADAGHRCHMDLRILPDGPDLRISQDRGRLARGCRLDPDALETAVAETARRLSAETDLLIINKFGKHEAMGRGFRTVIATAIEINVPVLLGVNVLNLEAFEQFSGGVAVRLECQAASVLRWAERSKLFPTTDFESPDGLGKQFTRPAISADLPMQPRVGHHNQ</sequence>
<organism evidence="1 2">
    <name type="scientific">Cereibacter sphaeroides</name>
    <name type="common">Rhodobacter sphaeroides</name>
    <dbReference type="NCBI Taxonomy" id="1063"/>
    <lineage>
        <taxon>Bacteria</taxon>
        <taxon>Pseudomonadati</taxon>
        <taxon>Pseudomonadota</taxon>
        <taxon>Alphaproteobacteria</taxon>
        <taxon>Rhodobacterales</taxon>
        <taxon>Paracoccaceae</taxon>
        <taxon>Cereibacter</taxon>
    </lineage>
</organism>
<evidence type="ECO:0008006" key="3">
    <source>
        <dbReference type="Google" id="ProtNLM"/>
    </source>
</evidence>
<dbReference type="Pfam" id="PF10649">
    <property type="entry name" value="DUF2478"/>
    <property type="match status" value="1"/>
</dbReference>
<reference evidence="1 2" key="1">
    <citation type="submission" date="2017-08" db="EMBL/GenBank/DDBJ databases">
        <title>Infants hospitalized years apart are colonized by the same room-sourced microbial strains.</title>
        <authorList>
            <person name="Brooks B."/>
            <person name="Olm M.R."/>
            <person name="Firek B.A."/>
            <person name="Baker R."/>
            <person name="Thomas B.C."/>
            <person name="Morowitz M.J."/>
            <person name="Banfield J.F."/>
        </authorList>
    </citation>
    <scope>NUCLEOTIDE SEQUENCE [LARGE SCALE GENOMIC DNA]</scope>
    <source>
        <strain evidence="1">S2_003_000_R2_11</strain>
    </source>
</reference>
<evidence type="ECO:0000313" key="1">
    <source>
        <dbReference type="EMBL" id="PZR00856.1"/>
    </source>
</evidence>
<dbReference type="Proteomes" id="UP000248975">
    <property type="component" value="Unassembled WGS sequence"/>
</dbReference>
<proteinExistence type="predicted"/>
<protein>
    <recommendedName>
        <fullName evidence="3">DUF2478 domain-containing protein</fullName>
    </recommendedName>
</protein>
<dbReference type="InterPro" id="IPR018912">
    <property type="entry name" value="DUF2478"/>
</dbReference>
<name>A0A2W5SNC7_CERSP</name>
<gene>
    <name evidence="1" type="ORF">DI533_10135</name>
</gene>